<dbReference type="HAMAP" id="MF_00378">
    <property type="entry name" value="Exonuc_7_L"/>
    <property type="match status" value="1"/>
</dbReference>
<dbReference type="Pfam" id="PF02601">
    <property type="entry name" value="Exonuc_VII_L"/>
    <property type="match status" value="1"/>
</dbReference>
<dbReference type="EC" id="3.1.11.6" evidence="5"/>
<evidence type="ECO:0000313" key="10">
    <source>
        <dbReference type="Proteomes" id="UP000196531"/>
    </source>
</evidence>
<feature type="domain" description="OB-fold nucleic acid binding" evidence="8">
    <location>
        <begin position="8"/>
        <end position="101"/>
    </location>
</feature>
<keyword evidence="1 5" id="KW-0963">Cytoplasm</keyword>
<evidence type="ECO:0000259" key="8">
    <source>
        <dbReference type="Pfam" id="PF13742"/>
    </source>
</evidence>
<keyword evidence="2 5" id="KW-0540">Nuclease</keyword>
<dbReference type="Gene3D" id="2.40.50.1010">
    <property type="match status" value="1"/>
</dbReference>
<name>A0A1Y5FBZ4_9BACT</name>
<evidence type="ECO:0000256" key="6">
    <source>
        <dbReference type="RuleBase" id="RU004355"/>
    </source>
</evidence>
<evidence type="ECO:0000256" key="4">
    <source>
        <dbReference type="ARBA" id="ARBA00022839"/>
    </source>
</evidence>
<keyword evidence="3 5" id="KW-0378">Hydrolase</keyword>
<dbReference type="Proteomes" id="UP000196531">
    <property type="component" value="Unassembled WGS sequence"/>
</dbReference>
<dbReference type="CDD" id="cd04489">
    <property type="entry name" value="ExoVII_LU_OBF"/>
    <property type="match status" value="1"/>
</dbReference>
<dbReference type="PANTHER" id="PTHR30008:SF0">
    <property type="entry name" value="EXODEOXYRIBONUCLEASE 7 LARGE SUBUNIT"/>
    <property type="match status" value="1"/>
</dbReference>
<comment type="catalytic activity">
    <reaction evidence="5 6">
        <text>Exonucleolytic cleavage in either 5'- to 3'- or 3'- to 5'-direction to yield nucleoside 5'-phosphates.</text>
        <dbReference type="EC" id="3.1.11.6"/>
    </reaction>
</comment>
<dbReference type="GO" id="GO:0005737">
    <property type="term" value="C:cytoplasm"/>
    <property type="evidence" value="ECO:0007669"/>
    <property type="project" value="UniProtKB-SubCell"/>
</dbReference>
<comment type="function">
    <text evidence="5">Bidirectionally degrades single-stranded DNA into large acid-insoluble oligonucleotides, which are then degraded further into small acid-soluble oligonucleotides.</text>
</comment>
<evidence type="ECO:0000256" key="2">
    <source>
        <dbReference type="ARBA" id="ARBA00022722"/>
    </source>
</evidence>
<dbReference type="EMBL" id="MAAO01000006">
    <property type="protein sequence ID" value="OUR96380.1"/>
    <property type="molecule type" value="Genomic_DNA"/>
</dbReference>
<dbReference type="GO" id="GO:0006308">
    <property type="term" value="P:DNA catabolic process"/>
    <property type="evidence" value="ECO:0007669"/>
    <property type="project" value="UniProtKB-UniRule"/>
</dbReference>
<evidence type="ECO:0000313" key="9">
    <source>
        <dbReference type="EMBL" id="OUR96380.1"/>
    </source>
</evidence>
<dbReference type="AlphaFoldDB" id="A0A1Y5FBZ4"/>
<dbReference type="GO" id="GO:0003676">
    <property type="term" value="F:nucleic acid binding"/>
    <property type="evidence" value="ECO:0007669"/>
    <property type="project" value="InterPro"/>
</dbReference>
<protein>
    <recommendedName>
        <fullName evidence="5">Exodeoxyribonuclease 7 large subunit</fullName>
        <ecNumber evidence="5">3.1.11.6</ecNumber>
    </recommendedName>
    <alternativeName>
        <fullName evidence="5">Exodeoxyribonuclease VII large subunit</fullName>
        <shortName evidence="5">Exonuclease VII large subunit</shortName>
    </alternativeName>
</protein>
<sequence length="430" mass="48068">MANGNYVTISTLVGKVKNLLEGQFRTVAIEGEVTNFSLSSSGHYYFTLSDRNSSISACLFKMDAMRNPGVKTLKDGDIVQCFGSLGVYAKRGSFQIIVKRISKASGVGDLKEKFELLKKKLSLDGLFDLEAKLKIPELPKRVAVITALRGAALADFLNIMKRRTHWIDIMVVPTLVQGDGAAAALRKSLFNTIKFSMEAVPEKKIDVIVLTRGGGSLEDLWAFNDEALAWDIFNCPIPTISAVGHQVDYSISDFVSDLRCETPSAAAQILSEGQTKILSKLDNARKHLNSNARNIILNRREKVSSASPEAMLRMVWNKFQNYKLRVEKCSLEKRDTELIGLHDYWFRLDDSVKKMTHLMDQKIQNSKYRVGKSNELLSALNPNNVLDRGYSYLTTDSEKVVSSKADFSKLKQDEILKIRFHDGVGKVSKV</sequence>
<dbReference type="PANTHER" id="PTHR30008">
    <property type="entry name" value="EXODEOXYRIBONUCLEASE 7 LARGE SUBUNIT"/>
    <property type="match status" value="1"/>
</dbReference>
<comment type="caution">
    <text evidence="9">The sequence shown here is derived from an EMBL/GenBank/DDBJ whole genome shotgun (WGS) entry which is preliminary data.</text>
</comment>
<feature type="domain" description="Exonuclease VII large subunit C-terminal" evidence="7">
    <location>
        <begin position="126"/>
        <end position="424"/>
    </location>
</feature>
<evidence type="ECO:0000256" key="1">
    <source>
        <dbReference type="ARBA" id="ARBA00022490"/>
    </source>
</evidence>
<evidence type="ECO:0000256" key="5">
    <source>
        <dbReference type="HAMAP-Rule" id="MF_00378"/>
    </source>
</evidence>
<dbReference type="NCBIfam" id="TIGR00237">
    <property type="entry name" value="xseA"/>
    <property type="match status" value="1"/>
</dbReference>
<dbReference type="InterPro" id="IPR003753">
    <property type="entry name" value="Exonuc_VII_L"/>
</dbReference>
<proteinExistence type="inferred from homology"/>
<dbReference type="Pfam" id="PF13742">
    <property type="entry name" value="tRNA_anti_2"/>
    <property type="match status" value="1"/>
</dbReference>
<organism evidence="9 10">
    <name type="scientific">Halobacteriovorax marinus</name>
    <dbReference type="NCBI Taxonomy" id="97084"/>
    <lineage>
        <taxon>Bacteria</taxon>
        <taxon>Pseudomonadati</taxon>
        <taxon>Bdellovibrionota</taxon>
        <taxon>Bacteriovoracia</taxon>
        <taxon>Bacteriovoracales</taxon>
        <taxon>Halobacteriovoraceae</taxon>
        <taxon>Halobacteriovorax</taxon>
    </lineage>
</organism>
<accession>A0A1Y5FBZ4</accession>
<comment type="subunit">
    <text evidence="5">Heterooligomer composed of large and small subunits.</text>
</comment>
<evidence type="ECO:0000259" key="7">
    <source>
        <dbReference type="Pfam" id="PF02601"/>
    </source>
</evidence>
<keyword evidence="4 5" id="KW-0269">Exonuclease</keyword>
<dbReference type="GO" id="GO:0008855">
    <property type="term" value="F:exodeoxyribonuclease VII activity"/>
    <property type="evidence" value="ECO:0007669"/>
    <property type="project" value="UniProtKB-UniRule"/>
</dbReference>
<comment type="subcellular location">
    <subcellularLocation>
        <location evidence="5 6">Cytoplasm</location>
    </subcellularLocation>
</comment>
<comment type="similarity">
    <text evidence="5 6">Belongs to the XseA family.</text>
</comment>
<evidence type="ECO:0000256" key="3">
    <source>
        <dbReference type="ARBA" id="ARBA00022801"/>
    </source>
</evidence>
<reference evidence="10" key="1">
    <citation type="journal article" date="2017" name="Proc. Natl. Acad. Sci. U.S.A.">
        <title>Simulation of Deepwater Horizon oil plume reveals substrate specialization within a complex community of hydrocarbon-degraders.</title>
        <authorList>
            <person name="Hu P."/>
            <person name="Dubinsky E.A."/>
            <person name="Probst A.J."/>
            <person name="Wang J."/>
            <person name="Sieber C.M.K."/>
            <person name="Tom L.M."/>
            <person name="Gardinali P."/>
            <person name="Banfield J.F."/>
            <person name="Atlas R.M."/>
            <person name="Andersen G.L."/>
        </authorList>
    </citation>
    <scope>NUCLEOTIDE SEQUENCE [LARGE SCALE GENOMIC DNA]</scope>
</reference>
<dbReference type="GO" id="GO:0009318">
    <property type="term" value="C:exodeoxyribonuclease VII complex"/>
    <property type="evidence" value="ECO:0007669"/>
    <property type="project" value="UniProtKB-UniRule"/>
</dbReference>
<dbReference type="InterPro" id="IPR020579">
    <property type="entry name" value="Exonuc_VII_lsu_C"/>
</dbReference>
<dbReference type="InterPro" id="IPR025824">
    <property type="entry name" value="OB-fold_nuc-bd_dom"/>
</dbReference>
<gene>
    <name evidence="5" type="primary">xseA</name>
    <name evidence="9" type="ORF">A9Q84_08490</name>
</gene>